<dbReference type="Proteomes" id="UP000264146">
    <property type="component" value="Chromosome"/>
</dbReference>
<accession>A0A7Z7QQI1</accession>
<name>A0A7Z7QQI1_STASC</name>
<proteinExistence type="predicted"/>
<evidence type="ECO:0000313" key="1">
    <source>
        <dbReference type="EMBL" id="CAD7360210.1"/>
    </source>
</evidence>
<dbReference type="RefSeq" id="WP_016424718.1">
    <property type="nucleotide sequence ID" value="NZ_CABKRV010000001.1"/>
</dbReference>
<evidence type="ECO:0000313" key="4">
    <source>
        <dbReference type="Proteomes" id="UP000264146"/>
    </source>
</evidence>
<evidence type="ECO:0000313" key="5">
    <source>
        <dbReference type="Proteomes" id="UP000572988"/>
    </source>
</evidence>
<dbReference type="EMBL" id="LR962863">
    <property type="protein sequence ID" value="CAD7360210.1"/>
    <property type="molecule type" value="Genomic_DNA"/>
</dbReference>
<gene>
    <name evidence="2" type="ORF">C1O36_09320</name>
    <name evidence="3" type="ORF">NCTC12218_01877</name>
</gene>
<reference evidence="2 5" key="1">
    <citation type="submission" date="2018-01" db="EMBL/GenBank/DDBJ databases">
        <title>Complete genome sequence of Staphylococcus Scheliferi isolated from human.</title>
        <authorList>
            <person name="Abouelkhair M.A."/>
            <person name="Bemis D.A."/>
            <person name="Kania S.A."/>
        </authorList>
    </citation>
    <scope>NUCLEOTIDE SEQUENCE [LARGE SCALE GENOMIC DNA]</scope>
    <source>
        <strain evidence="2 5">ATCC 43808</strain>
    </source>
</reference>
<evidence type="ECO:0000313" key="3">
    <source>
        <dbReference type="EMBL" id="SUM89618.1"/>
    </source>
</evidence>
<dbReference type="Proteomes" id="UP000572988">
    <property type="component" value="Unassembled WGS sequence"/>
</dbReference>
<protein>
    <submittedName>
        <fullName evidence="3">Uncharacterized protein</fullName>
    </submittedName>
</protein>
<evidence type="ECO:0000313" key="2">
    <source>
        <dbReference type="EMBL" id="NHA34705.1"/>
    </source>
</evidence>
<keyword evidence="5" id="KW-1185">Reference proteome</keyword>
<dbReference type="EMBL" id="UHEF01000001">
    <property type="protein sequence ID" value="SUM89618.1"/>
    <property type="molecule type" value="Genomic_DNA"/>
</dbReference>
<sequence length="672" mass="78639">MNASPEQYSPEQLEAMQKPIARKPHSFANSLINSGEVQNNKRLKKGISYILFLNNHLDQETFLQLQNRYDQLILIFKSKEELLNFNEMAIQKRSQIFCHLFENDFNASFEFAIKQIEYSHVLITLFHEEMISTLPIANHTLSRDMIYLIGSEWLYPTHAIQNIYLKYLLDSFIKSYINERCSEYIGTSQCKIEVSNLTQNRKTNIETTAEAYQALKTIQAIYSESLLTDVTYHFEANDLIVKLKAFMETQSSEVNARLMMYIREHFQPFNYHLLNNGHAKTLVVAYCFPPFIDTSGNVMAKRIRDQEEIVDIISNNMSRIRNKDPMLNTLAEHLVDTHYLLDVKQAFSSWESISGFIEEGLKVLEENPKSYEHLYSRAMFPQSHFLGYEIKVKNPHIFWRAEFSDPLHTTVTSDLRFAPIEDEQYIYQIKKSLRPELVSLVDDNVFNVCELLALSHADELIFTNENQMEYMIERFDDNIKESIRNRAVISRHPIPRKDDYYKVMTTYEVDAEYINLGYFGNFYATRGFNEIELVCKYLESKGETNFRIHCFTNIRGNVLNMYKNSDFKEYIILHPLVGYFEFLNLTLLFDGLLIFDAHTIGIKQLNPYIPSKLSDYKGSGNMVWAFTEEGSVMDQDQSIIKTRMGDFEDYVNCFREIKANARNNSHLNQVIT</sequence>
<dbReference type="AlphaFoldDB" id="A0A7Z7QQI1"/>
<dbReference type="EMBL" id="POVK01000032">
    <property type="protein sequence ID" value="NHA34705.1"/>
    <property type="molecule type" value="Genomic_DNA"/>
</dbReference>
<reference evidence="3" key="2">
    <citation type="submission" date="2018-06" db="EMBL/GenBank/DDBJ databases">
        <authorList>
            <consortium name="Pathogen Informatics"/>
            <person name="Doyle S."/>
        </authorList>
    </citation>
    <scope>NUCLEOTIDE SEQUENCE [LARGE SCALE GENOMIC DNA]</scope>
    <source>
        <strain evidence="3">NCTC12218</strain>
    </source>
</reference>
<reference evidence="1 4" key="3">
    <citation type="submission" date="2020-11" db="EMBL/GenBank/DDBJ databases">
        <authorList>
            <consortium name="Pathogen Informatics"/>
        </authorList>
    </citation>
    <scope>NUCLEOTIDE SEQUENCE [LARGE SCALE GENOMIC DNA]</scope>
    <source>
        <strain evidence="1 4">NCTC12218</strain>
    </source>
</reference>
<organism evidence="3">
    <name type="scientific">Staphylococcus schleiferi</name>
    <dbReference type="NCBI Taxonomy" id="1295"/>
    <lineage>
        <taxon>Bacteria</taxon>
        <taxon>Bacillati</taxon>
        <taxon>Bacillota</taxon>
        <taxon>Bacilli</taxon>
        <taxon>Bacillales</taxon>
        <taxon>Staphylococcaceae</taxon>
        <taxon>Staphylococcus</taxon>
    </lineage>
</organism>